<evidence type="ECO:0000256" key="2">
    <source>
        <dbReference type="ARBA" id="ARBA00009819"/>
    </source>
</evidence>
<keyword evidence="5 12" id="KW-0349">Heme</keyword>
<sequence>MIEYSTEFLSRVQFAFTITFHGVFPTFNIGLGLFLVFWEAKYLYTKSEIYLKLCQFWSKIFALSFAMGVVSGVVLSYELGANFSGFTDFSGSVLGPLIMMETMSAFFLEAGFLGIMLFGWKKVSPKAHFFSTCMVALGTVISLLWIMSANSFMHTPAGFAIEGGRLIANSWLEVIFNPSYVLRSSHMLMASMISTSFVVMGISAYYFYKKRDVVYASASFLPALYVAAVLSIGQVILGDFVGIHVMEHQPVKTAAIEANWTTQSGAPLILFAIPDMVQEKNHFEIKIPKLASLINTHSFDGVLPGLDRVDKKDRPQVGMVFFSFRIMVGIGLLFVLLSFLGLFAIRKQRLVRHPILLKAYMFTIPLGFVATTCGWITSEVGRQPWVIYGLMRTRDAVSPIAVSHVALSLTVIFILYMSFLATYLFFIVKVIQKGPGHAEEEEVDALGYLIDAVGAERDS</sequence>
<evidence type="ECO:0000256" key="5">
    <source>
        <dbReference type="ARBA" id="ARBA00022617"/>
    </source>
</evidence>
<comment type="caution">
    <text evidence="13">The sequence shown here is derived from an EMBL/GenBank/DDBJ whole genome shotgun (WGS) entry which is preliminary data.</text>
</comment>
<keyword evidence="11 12" id="KW-0472">Membrane</keyword>
<evidence type="ECO:0000313" key="13">
    <source>
        <dbReference type="EMBL" id="MCP8352202.1"/>
    </source>
</evidence>
<dbReference type="RefSeq" id="WP_258569310.1">
    <property type="nucleotide sequence ID" value="NZ_JAKUDN010000002.1"/>
</dbReference>
<evidence type="ECO:0000256" key="1">
    <source>
        <dbReference type="ARBA" id="ARBA00004651"/>
    </source>
</evidence>
<feature type="transmembrane region" description="Helical" evidence="12">
    <location>
        <begin position="357"/>
        <end position="377"/>
    </location>
</feature>
<evidence type="ECO:0000256" key="7">
    <source>
        <dbReference type="ARBA" id="ARBA00022723"/>
    </source>
</evidence>
<dbReference type="Proteomes" id="UP001320768">
    <property type="component" value="Unassembled WGS sequence"/>
</dbReference>
<feature type="transmembrane region" description="Helical" evidence="12">
    <location>
        <begin position="322"/>
        <end position="345"/>
    </location>
</feature>
<reference evidence="13 14" key="1">
    <citation type="journal article" date="2022" name="Nat. Microbiol.">
        <title>The microbiome of a bacterivorous marine choanoflagellate contains a resource-demanding obligate bacterial associate.</title>
        <authorList>
            <person name="Needham D.M."/>
            <person name="Poirier C."/>
            <person name="Bachy C."/>
            <person name="George E.E."/>
            <person name="Wilken S."/>
            <person name="Yung C.C.M."/>
            <person name="Limardo A.J."/>
            <person name="Morando M."/>
            <person name="Sudek L."/>
            <person name="Malmstrom R.R."/>
            <person name="Keeling P.J."/>
            <person name="Santoro A.E."/>
            <person name="Worden A.Z."/>
        </authorList>
    </citation>
    <scope>NUCLEOTIDE SEQUENCE [LARGE SCALE GENOMIC DNA]</scope>
    <source>
        <strain evidence="13 14">Comchoano-2</strain>
    </source>
</reference>
<evidence type="ECO:0000256" key="12">
    <source>
        <dbReference type="PIRNR" id="PIRNR006446"/>
    </source>
</evidence>
<keyword evidence="7 12" id="KW-0479">Metal-binding</keyword>
<keyword evidence="10 12" id="KW-0408">Iron</keyword>
<feature type="transmembrane region" description="Helical" evidence="12">
    <location>
        <begin position="397"/>
        <end position="426"/>
    </location>
</feature>
<keyword evidence="3 12" id="KW-0813">Transport</keyword>
<dbReference type="InterPro" id="IPR002585">
    <property type="entry name" value="Cyt-d_ubiquinol_oxidase_su_1"/>
</dbReference>
<dbReference type="PANTHER" id="PTHR30365:SF14">
    <property type="entry name" value="CYTOCHROME BD MENAQUINOL OXIDASE SUBUNIT I-RELATED"/>
    <property type="match status" value="1"/>
</dbReference>
<gene>
    <name evidence="13" type="ORF">MKS91_02735</name>
</gene>
<feature type="transmembrane region" description="Helical" evidence="12">
    <location>
        <begin position="127"/>
        <end position="147"/>
    </location>
</feature>
<accession>A0ABT1L4V4</accession>
<evidence type="ECO:0000256" key="3">
    <source>
        <dbReference type="ARBA" id="ARBA00022448"/>
    </source>
</evidence>
<evidence type="ECO:0000256" key="8">
    <source>
        <dbReference type="ARBA" id="ARBA00022982"/>
    </source>
</evidence>
<keyword evidence="14" id="KW-1185">Reference proteome</keyword>
<dbReference type="Pfam" id="PF01654">
    <property type="entry name" value="Cyt_bd_oxida_I"/>
    <property type="match status" value="1"/>
</dbReference>
<evidence type="ECO:0000256" key="4">
    <source>
        <dbReference type="ARBA" id="ARBA00022475"/>
    </source>
</evidence>
<protein>
    <submittedName>
        <fullName evidence="13">Cytochrome ubiquinol oxidase subunit I</fullName>
    </submittedName>
</protein>
<evidence type="ECO:0000256" key="6">
    <source>
        <dbReference type="ARBA" id="ARBA00022692"/>
    </source>
</evidence>
<dbReference type="PIRSF" id="PIRSF006446">
    <property type="entry name" value="Cyt_quinol_oxidase_1"/>
    <property type="match status" value="1"/>
</dbReference>
<comment type="similarity">
    <text evidence="2 12">Belongs to the cytochrome ubiquinol oxidase subunit 1 family.</text>
</comment>
<evidence type="ECO:0000256" key="11">
    <source>
        <dbReference type="ARBA" id="ARBA00023136"/>
    </source>
</evidence>
<feature type="transmembrane region" description="Helical" evidence="12">
    <location>
        <begin position="187"/>
        <end position="208"/>
    </location>
</feature>
<comment type="subcellular location">
    <subcellularLocation>
        <location evidence="12">Cell inner membrane</location>
    </subcellularLocation>
    <subcellularLocation>
        <location evidence="1">Cell membrane</location>
        <topology evidence="1">Multi-pass membrane protein</topology>
    </subcellularLocation>
</comment>
<proteinExistence type="inferred from homology"/>
<keyword evidence="8 12" id="KW-0249">Electron transport</keyword>
<keyword evidence="6 12" id="KW-0812">Transmembrane</keyword>
<name>A0ABT1L4V4_9GAMM</name>
<evidence type="ECO:0000313" key="14">
    <source>
        <dbReference type="Proteomes" id="UP001320768"/>
    </source>
</evidence>
<keyword evidence="9 12" id="KW-1133">Transmembrane helix</keyword>
<evidence type="ECO:0000256" key="10">
    <source>
        <dbReference type="ARBA" id="ARBA00023004"/>
    </source>
</evidence>
<dbReference type="EMBL" id="JAKUDN010000002">
    <property type="protein sequence ID" value="MCP8352202.1"/>
    <property type="molecule type" value="Genomic_DNA"/>
</dbReference>
<organism evidence="13 14">
    <name type="scientific">Candidatus Synchoanobacter obligatus</name>
    <dbReference type="NCBI Taxonomy" id="2919597"/>
    <lineage>
        <taxon>Bacteria</taxon>
        <taxon>Pseudomonadati</taxon>
        <taxon>Pseudomonadota</taxon>
        <taxon>Gammaproteobacteria</taxon>
        <taxon>Candidatus Comchoanobacterales</taxon>
        <taxon>Candidatus Comchoanobacteraceae</taxon>
        <taxon>Candidatus Synchoanobacter</taxon>
    </lineage>
</organism>
<dbReference type="PANTHER" id="PTHR30365">
    <property type="entry name" value="CYTOCHROME D UBIQUINOL OXIDASE"/>
    <property type="match status" value="1"/>
</dbReference>
<feature type="transmembrane region" description="Helical" evidence="12">
    <location>
        <begin position="97"/>
        <end position="120"/>
    </location>
</feature>
<keyword evidence="4 12" id="KW-1003">Cell membrane</keyword>
<feature type="transmembrane region" description="Helical" evidence="12">
    <location>
        <begin position="12"/>
        <end position="36"/>
    </location>
</feature>
<feature type="transmembrane region" description="Helical" evidence="12">
    <location>
        <begin position="56"/>
        <end position="77"/>
    </location>
</feature>
<feature type="transmembrane region" description="Helical" evidence="12">
    <location>
        <begin position="220"/>
        <end position="243"/>
    </location>
</feature>
<evidence type="ECO:0000256" key="9">
    <source>
        <dbReference type="ARBA" id="ARBA00022989"/>
    </source>
</evidence>